<protein>
    <submittedName>
        <fullName evidence="2">Uncharacterized protein</fullName>
    </submittedName>
</protein>
<feature type="compositionally biased region" description="Polar residues" evidence="1">
    <location>
        <begin position="156"/>
        <end position="171"/>
    </location>
</feature>
<feature type="region of interest" description="Disordered" evidence="1">
    <location>
        <begin position="156"/>
        <end position="226"/>
    </location>
</feature>
<dbReference type="GeneID" id="73469694"/>
<comment type="caution">
    <text evidence="2">The sequence shown here is derived from an EMBL/GenBank/DDBJ whole genome shotgun (WGS) entry which is preliminary data.</text>
</comment>
<feature type="compositionally biased region" description="Basic residues" evidence="1">
    <location>
        <begin position="191"/>
        <end position="205"/>
    </location>
</feature>
<organism evidence="2 3">
    <name type="scientific">[Candida] subhashii</name>
    <dbReference type="NCBI Taxonomy" id="561895"/>
    <lineage>
        <taxon>Eukaryota</taxon>
        <taxon>Fungi</taxon>
        <taxon>Dikarya</taxon>
        <taxon>Ascomycota</taxon>
        <taxon>Saccharomycotina</taxon>
        <taxon>Pichiomycetes</taxon>
        <taxon>Debaryomycetaceae</taxon>
        <taxon>Spathaspora</taxon>
    </lineage>
</organism>
<keyword evidence="3" id="KW-1185">Reference proteome</keyword>
<dbReference type="Proteomes" id="UP000694255">
    <property type="component" value="Unassembled WGS sequence"/>
</dbReference>
<evidence type="ECO:0000256" key="1">
    <source>
        <dbReference type="SAM" id="MobiDB-lite"/>
    </source>
</evidence>
<dbReference type="RefSeq" id="XP_049263876.1">
    <property type="nucleotide sequence ID" value="XM_049406690.1"/>
</dbReference>
<evidence type="ECO:0000313" key="2">
    <source>
        <dbReference type="EMBL" id="KAG7663644.1"/>
    </source>
</evidence>
<reference evidence="2 3" key="1">
    <citation type="journal article" date="2021" name="DNA Res.">
        <title>Genome analysis of Candida subhashii reveals its hybrid nature and dual mitochondrial genome conformations.</title>
        <authorList>
            <person name="Mixao V."/>
            <person name="Hegedusova E."/>
            <person name="Saus E."/>
            <person name="Pryszcz L.P."/>
            <person name="Cillingova A."/>
            <person name="Nosek J."/>
            <person name="Gabaldon T."/>
        </authorList>
    </citation>
    <scope>NUCLEOTIDE SEQUENCE [LARGE SCALE GENOMIC DNA]</scope>
    <source>
        <strain evidence="2 3">CBS 10753</strain>
    </source>
</reference>
<evidence type="ECO:0000313" key="3">
    <source>
        <dbReference type="Proteomes" id="UP000694255"/>
    </source>
</evidence>
<gene>
    <name evidence="2" type="ORF">J8A68_002893</name>
</gene>
<feature type="compositionally biased region" description="Polar residues" evidence="1">
    <location>
        <begin position="210"/>
        <end position="226"/>
    </location>
</feature>
<dbReference type="AlphaFoldDB" id="A0A8J5QC88"/>
<proteinExistence type="predicted"/>
<dbReference type="EMBL" id="JAGSYN010000125">
    <property type="protein sequence ID" value="KAG7663644.1"/>
    <property type="molecule type" value="Genomic_DNA"/>
</dbReference>
<accession>A0A8J5QC88</accession>
<sequence length="226" mass="25735">MDIINEGKSLLELQVNCQFLKLVDELLTARLLAFGSLATKVTNRTGMVRMKDILNYIDRSTELSCETIVKERIEEYIKYLRRFANEFSFGLCEAENNQWSATKAMDSFLLKLDFRIIITYDYLKEGASRVALCSILGKQTPTGSMFREDNVRTELNQVTTGSHSRQGTDQKGFQPRRNFKSSKQPNDGSRVMKKRRNRLRGKKNKAAVASNPNNTPVSKLATSPDH</sequence>
<name>A0A8J5QC88_9ASCO</name>